<feature type="transmembrane region" description="Helical" evidence="1">
    <location>
        <begin position="6"/>
        <end position="23"/>
    </location>
</feature>
<feature type="transmembrane region" description="Helical" evidence="1">
    <location>
        <begin position="30"/>
        <end position="51"/>
    </location>
</feature>
<dbReference type="EMBL" id="GBRH01276824">
    <property type="protein sequence ID" value="JAD21071.1"/>
    <property type="molecule type" value="Transcribed_RNA"/>
</dbReference>
<keyword evidence="1" id="KW-0812">Transmembrane</keyword>
<proteinExistence type="predicted"/>
<evidence type="ECO:0000313" key="2">
    <source>
        <dbReference type="EMBL" id="JAD21071.1"/>
    </source>
</evidence>
<protein>
    <submittedName>
        <fullName evidence="2">Uncharacterized protein</fullName>
    </submittedName>
</protein>
<reference evidence="2" key="2">
    <citation type="journal article" date="2015" name="Data Brief">
        <title>Shoot transcriptome of the giant reed, Arundo donax.</title>
        <authorList>
            <person name="Barrero R.A."/>
            <person name="Guerrero F.D."/>
            <person name="Moolhuijzen P."/>
            <person name="Goolsby J.A."/>
            <person name="Tidwell J."/>
            <person name="Bellgard S.E."/>
            <person name="Bellgard M.I."/>
        </authorList>
    </citation>
    <scope>NUCLEOTIDE SEQUENCE</scope>
    <source>
        <tissue evidence="2">Shoot tissue taken approximately 20 cm above the soil surface</tissue>
    </source>
</reference>
<keyword evidence="1" id="KW-0472">Membrane</keyword>
<reference evidence="2" key="1">
    <citation type="submission" date="2014-09" db="EMBL/GenBank/DDBJ databases">
        <authorList>
            <person name="Magalhaes I.L.F."/>
            <person name="Oliveira U."/>
            <person name="Santos F.R."/>
            <person name="Vidigal T.H.D.A."/>
            <person name="Brescovit A.D."/>
            <person name="Santos A.J."/>
        </authorList>
    </citation>
    <scope>NUCLEOTIDE SEQUENCE</scope>
    <source>
        <tissue evidence="2">Shoot tissue taken approximately 20 cm above the soil surface</tissue>
    </source>
</reference>
<name>A0A0A8Y3Y9_ARUDO</name>
<dbReference type="AlphaFoldDB" id="A0A0A8Y3Y9"/>
<sequence length="55" mass="5993">MPEQLELLVVMSSAAITITKLLGGCYCCLLLRYGCVTIGYVCMMSCLPMMLPVDT</sequence>
<keyword evidence="1" id="KW-1133">Transmembrane helix</keyword>
<organism evidence="2">
    <name type="scientific">Arundo donax</name>
    <name type="common">Giant reed</name>
    <name type="synonym">Donax arundinaceus</name>
    <dbReference type="NCBI Taxonomy" id="35708"/>
    <lineage>
        <taxon>Eukaryota</taxon>
        <taxon>Viridiplantae</taxon>
        <taxon>Streptophyta</taxon>
        <taxon>Embryophyta</taxon>
        <taxon>Tracheophyta</taxon>
        <taxon>Spermatophyta</taxon>
        <taxon>Magnoliopsida</taxon>
        <taxon>Liliopsida</taxon>
        <taxon>Poales</taxon>
        <taxon>Poaceae</taxon>
        <taxon>PACMAD clade</taxon>
        <taxon>Arundinoideae</taxon>
        <taxon>Arundineae</taxon>
        <taxon>Arundo</taxon>
    </lineage>
</organism>
<accession>A0A0A8Y3Y9</accession>
<evidence type="ECO:0000256" key="1">
    <source>
        <dbReference type="SAM" id="Phobius"/>
    </source>
</evidence>